<dbReference type="OrthoDB" id="9809047at2"/>
<dbReference type="PROSITE" id="PS00589">
    <property type="entry name" value="PTS_HPR_SER"/>
    <property type="match status" value="1"/>
</dbReference>
<dbReference type="InterPro" id="IPR002114">
    <property type="entry name" value="PTS_HPr_Ser_P_site"/>
</dbReference>
<dbReference type="PROSITE" id="PS51350">
    <property type="entry name" value="PTS_HPR_DOM"/>
    <property type="match status" value="1"/>
</dbReference>
<evidence type="ECO:0000256" key="6">
    <source>
        <dbReference type="ARBA" id="ARBA00022597"/>
    </source>
</evidence>
<proteinExistence type="predicted"/>
<dbReference type="GO" id="GO:0005737">
    <property type="term" value="C:cytoplasm"/>
    <property type="evidence" value="ECO:0007669"/>
    <property type="project" value="UniProtKB-SubCell"/>
</dbReference>
<protein>
    <recommendedName>
        <fullName evidence="3">Phosphocarrier protein HPr</fullName>
    </recommendedName>
    <alternativeName>
        <fullName evidence="8">Histidine-containing protein</fullName>
    </alternativeName>
</protein>
<dbReference type="Pfam" id="PF00381">
    <property type="entry name" value="PTS-HPr"/>
    <property type="match status" value="1"/>
</dbReference>
<keyword evidence="7" id="KW-0598">Phosphotransferase system</keyword>
<evidence type="ECO:0000256" key="7">
    <source>
        <dbReference type="ARBA" id="ARBA00022683"/>
    </source>
</evidence>
<feature type="domain" description="HPr" evidence="9">
    <location>
        <begin position="1"/>
        <end position="87"/>
    </location>
</feature>
<accession>A0A267MLX1</accession>
<comment type="subcellular location">
    <subcellularLocation>
        <location evidence="2">Cytoplasm</location>
    </subcellularLocation>
</comment>
<dbReference type="InterPro" id="IPR001020">
    <property type="entry name" value="PTS_HPr_His_P_site"/>
</dbReference>
<keyword evidence="11" id="KW-1185">Reference proteome</keyword>
<gene>
    <name evidence="10" type="ORF">CCE28_07555</name>
</gene>
<evidence type="ECO:0000313" key="10">
    <source>
        <dbReference type="EMBL" id="PAB59803.1"/>
    </source>
</evidence>
<dbReference type="GO" id="GO:0009401">
    <property type="term" value="P:phosphoenolpyruvate-dependent sugar phosphotransferase system"/>
    <property type="evidence" value="ECO:0007669"/>
    <property type="project" value="UniProtKB-KW"/>
</dbReference>
<dbReference type="InterPro" id="IPR035895">
    <property type="entry name" value="HPr-like_sf"/>
</dbReference>
<comment type="function">
    <text evidence="1">General (non sugar-specific) component of the phosphoenolpyruvate-dependent sugar phosphotransferase system (sugar PTS). This major carbohydrate active-transport system catalyzes the phosphorylation of incoming sugar substrates concomitantly with their translocation across the cell membrane. The phosphoryl group from phosphoenolpyruvate (PEP) is transferred to the phosphoryl carrier protein HPr by enzyme I. Phospho-HPr then transfers it to the PTS EIIA domain.</text>
</comment>
<keyword evidence="6" id="KW-0762">Sugar transport</keyword>
<dbReference type="PROSITE" id="PS00369">
    <property type="entry name" value="PTS_HPR_HIS"/>
    <property type="match status" value="1"/>
</dbReference>
<dbReference type="RefSeq" id="WP_095132585.1">
    <property type="nucleotide sequence ID" value="NZ_NIBG01000005.1"/>
</dbReference>
<dbReference type="Gene3D" id="3.30.1340.10">
    <property type="entry name" value="HPr-like"/>
    <property type="match status" value="1"/>
</dbReference>
<dbReference type="InterPro" id="IPR050399">
    <property type="entry name" value="HPr"/>
</dbReference>
<dbReference type="PANTHER" id="PTHR33705:SF1">
    <property type="entry name" value="PHOSPHOCARRIER PROTEIN HPR"/>
    <property type="match status" value="1"/>
</dbReference>
<evidence type="ECO:0000256" key="8">
    <source>
        <dbReference type="ARBA" id="ARBA00033055"/>
    </source>
</evidence>
<evidence type="ECO:0000256" key="1">
    <source>
        <dbReference type="ARBA" id="ARBA00003681"/>
    </source>
</evidence>
<dbReference type="CDD" id="cd00367">
    <property type="entry name" value="PTS-HPr_like"/>
    <property type="match status" value="1"/>
</dbReference>
<keyword evidence="5" id="KW-0963">Cytoplasm</keyword>
<dbReference type="AlphaFoldDB" id="A0A267MLX1"/>
<evidence type="ECO:0000259" key="9">
    <source>
        <dbReference type="PROSITE" id="PS51350"/>
    </source>
</evidence>
<dbReference type="InterPro" id="IPR000032">
    <property type="entry name" value="HPr-like"/>
</dbReference>
<dbReference type="PANTHER" id="PTHR33705">
    <property type="entry name" value="PHOSPHOCARRIER PROTEIN HPR"/>
    <property type="match status" value="1"/>
</dbReference>
<dbReference type="SUPFAM" id="SSF55594">
    <property type="entry name" value="HPr-like"/>
    <property type="match status" value="1"/>
</dbReference>
<evidence type="ECO:0000256" key="3">
    <source>
        <dbReference type="ARBA" id="ARBA00020422"/>
    </source>
</evidence>
<keyword evidence="4" id="KW-0813">Transport</keyword>
<organism evidence="10 11">
    <name type="scientific">Anaeromicrobium sediminis</name>
    <dbReference type="NCBI Taxonomy" id="1478221"/>
    <lineage>
        <taxon>Bacteria</taxon>
        <taxon>Bacillati</taxon>
        <taxon>Bacillota</taxon>
        <taxon>Clostridia</taxon>
        <taxon>Peptostreptococcales</taxon>
        <taxon>Thermotaleaceae</taxon>
        <taxon>Anaeromicrobium</taxon>
    </lineage>
</organism>
<evidence type="ECO:0000256" key="5">
    <source>
        <dbReference type="ARBA" id="ARBA00022490"/>
    </source>
</evidence>
<dbReference type="EMBL" id="NIBG01000005">
    <property type="protein sequence ID" value="PAB59803.1"/>
    <property type="molecule type" value="Genomic_DNA"/>
</dbReference>
<sequence length="87" mass="9236">MGKLVTILNETGMHARPASNFVKVANSFKSDINIEFNGKASNAKSIMNLLSLGLKKGDQINITANGEDAQAAVDALVDLVNSKFGEE</sequence>
<comment type="caution">
    <text evidence="10">The sequence shown here is derived from an EMBL/GenBank/DDBJ whole genome shotgun (WGS) entry which is preliminary data.</text>
</comment>
<evidence type="ECO:0000256" key="4">
    <source>
        <dbReference type="ARBA" id="ARBA00022448"/>
    </source>
</evidence>
<dbReference type="Proteomes" id="UP000216024">
    <property type="component" value="Unassembled WGS sequence"/>
</dbReference>
<dbReference type="PRINTS" id="PR00107">
    <property type="entry name" value="PHOSPHOCPHPR"/>
</dbReference>
<reference evidence="10 11" key="1">
    <citation type="submission" date="2017-06" db="EMBL/GenBank/DDBJ databases">
        <title>Draft genome sequence of anaerobic fermentative bacterium Anaeromicrobium sediminis DY2726D isolated from West Pacific Ocean sediments.</title>
        <authorList>
            <person name="Zeng X."/>
        </authorList>
    </citation>
    <scope>NUCLEOTIDE SEQUENCE [LARGE SCALE GENOMIC DNA]</scope>
    <source>
        <strain evidence="10 11">DY2726D</strain>
    </source>
</reference>
<name>A0A267MLX1_9FIRM</name>
<evidence type="ECO:0000313" key="11">
    <source>
        <dbReference type="Proteomes" id="UP000216024"/>
    </source>
</evidence>
<evidence type="ECO:0000256" key="2">
    <source>
        <dbReference type="ARBA" id="ARBA00004496"/>
    </source>
</evidence>
<dbReference type="NCBIfam" id="TIGR01003">
    <property type="entry name" value="PTS_HPr_family"/>
    <property type="match status" value="1"/>
</dbReference>